<keyword evidence="4" id="KW-0862">Zinc</keyword>
<keyword evidence="8" id="KW-0408">Iron</keyword>
<name>A0A8S1FDP6_9PELO</name>
<dbReference type="PROSITE" id="PS51184">
    <property type="entry name" value="JMJC"/>
    <property type="match status" value="1"/>
</dbReference>
<comment type="cofactor">
    <cofactor evidence="1">
        <name>Fe(2+)</name>
        <dbReference type="ChEBI" id="CHEBI:29033"/>
    </cofactor>
</comment>
<evidence type="ECO:0000259" key="11">
    <source>
        <dbReference type="PROSITE" id="PS51184"/>
    </source>
</evidence>
<accession>A0A8S1FDP6</accession>
<keyword evidence="13" id="KW-1185">Reference proteome</keyword>
<dbReference type="GO" id="GO:0071558">
    <property type="term" value="F:histone H3K27me2/H3K27me3 demethylase activity"/>
    <property type="evidence" value="ECO:0007669"/>
    <property type="project" value="TreeGrafter"/>
</dbReference>
<dbReference type="PANTHER" id="PTHR14017:SF1">
    <property type="entry name" value="LD02225P"/>
    <property type="match status" value="1"/>
</dbReference>
<proteinExistence type="inferred from homology"/>
<dbReference type="InterPro" id="IPR048562">
    <property type="entry name" value="KDM6A_B-like_C-hel"/>
</dbReference>
<reference evidence="12 13" key="1">
    <citation type="submission" date="2020-04" db="EMBL/GenBank/DDBJ databases">
        <authorList>
            <person name="Laetsch R D."/>
            <person name="Stevens L."/>
            <person name="Kumar S."/>
            <person name="Blaxter L. M."/>
        </authorList>
    </citation>
    <scope>NUCLEOTIDE SEQUENCE [LARGE SCALE GENOMIC DNA]</scope>
</reference>
<dbReference type="Pfam" id="PF21322">
    <property type="entry name" value="KDM6_C-hel"/>
    <property type="match status" value="1"/>
</dbReference>
<evidence type="ECO:0000256" key="8">
    <source>
        <dbReference type="ARBA" id="ARBA00023004"/>
    </source>
</evidence>
<dbReference type="Gene3D" id="2.60.120.650">
    <property type="entry name" value="Cupin"/>
    <property type="match status" value="1"/>
</dbReference>
<gene>
    <name evidence="12" type="ORF">CBOVIS_LOCUS12925</name>
</gene>
<evidence type="ECO:0000256" key="9">
    <source>
        <dbReference type="ARBA" id="ARBA00023242"/>
    </source>
</evidence>
<dbReference type="AlphaFoldDB" id="A0A8S1FDP6"/>
<dbReference type="GO" id="GO:0046872">
    <property type="term" value="F:metal ion binding"/>
    <property type="evidence" value="ECO:0007669"/>
    <property type="project" value="UniProtKB-KW"/>
</dbReference>
<keyword evidence="3" id="KW-0479">Metal-binding</keyword>
<keyword evidence="5" id="KW-0156">Chromatin regulator</keyword>
<dbReference type="PANTHER" id="PTHR14017">
    <property type="entry name" value="LYSINE-SPECIFIC DEMETHYLASE"/>
    <property type="match status" value="1"/>
</dbReference>
<dbReference type="Proteomes" id="UP000494206">
    <property type="component" value="Unassembled WGS sequence"/>
</dbReference>
<comment type="subcellular location">
    <subcellularLocation>
        <location evidence="2">Nucleus</location>
    </subcellularLocation>
</comment>
<dbReference type="SMART" id="SM00558">
    <property type="entry name" value="JmjC"/>
    <property type="match status" value="1"/>
</dbReference>
<dbReference type="EMBL" id="CADEPM010000014">
    <property type="protein sequence ID" value="CAB3411542.1"/>
    <property type="molecule type" value="Genomic_DNA"/>
</dbReference>
<evidence type="ECO:0000256" key="6">
    <source>
        <dbReference type="ARBA" id="ARBA00022964"/>
    </source>
</evidence>
<dbReference type="OrthoDB" id="418911at2759"/>
<dbReference type="Gene3D" id="1.20.58.1370">
    <property type="match status" value="1"/>
</dbReference>
<evidence type="ECO:0000256" key="4">
    <source>
        <dbReference type="ARBA" id="ARBA00022833"/>
    </source>
</evidence>
<sequence length="626" mass="72729">MSYNVNQVELIKAVIGTKHMEDPKVQEIIKKIDVNKCLKSNLKTDNLKKINIEDIPAKTELDFKKAIQEMTPAVKILHKRNHDPTDFPINCNILAPLKVPLEIDGESILKLAEKRCLTRSENEIFEENMYPFTVPKTVEEVSSDHLKIPTPLFVCKNSKDAHSIQLEQMCQLNDIVMVRGLMESLEINMENFKSEMFEDRGSKQTYLFREQHRMPAHLNYGDDGHVTWRYNSWENSTKLTLQQYVAHKEESLKNAIDDEYEYLSKYESRFVRSANTTADGSKKIRLESEVEEQAVEEAELDKKEEFITSTGMIVFGTNVDLLDTKKWEIQFEELKKLPDFLLWNSAKSCLSYLRRTVPGMNGVQLYMKVPGARTSAHQENNNFGSININMGPGDCEWLACPYKYWGKIEDFCRRKKINFRIDPFWPVLEDLEKANIPIYRFSQKAGDLVYLNGGCIHWVQATGWCNNISWNIGPINLFQIRTALISYEYNKLAKFESLIPMQSLAWEFAAKLQFPNKEIFEEIRAVLIRSLAFLKMTLDYVISQGVKVDKDKRKKNCWSNNCIIKECKRESFNLAFVRKKSNSEDNVCVYCAKEMGIRKFKVLQQLPLNTLVEMFDKMKAKFESSI</sequence>
<dbReference type="GO" id="GO:0044666">
    <property type="term" value="C:MLL3/4 complex"/>
    <property type="evidence" value="ECO:0007669"/>
    <property type="project" value="TreeGrafter"/>
</dbReference>
<evidence type="ECO:0000256" key="1">
    <source>
        <dbReference type="ARBA" id="ARBA00001954"/>
    </source>
</evidence>
<evidence type="ECO:0000313" key="12">
    <source>
        <dbReference type="EMBL" id="CAB3411542.1"/>
    </source>
</evidence>
<dbReference type="GO" id="GO:0010468">
    <property type="term" value="P:regulation of gene expression"/>
    <property type="evidence" value="ECO:0007669"/>
    <property type="project" value="TreeGrafter"/>
</dbReference>
<keyword evidence="6" id="KW-0223">Dioxygenase</keyword>
<dbReference type="InterPro" id="IPR051630">
    <property type="entry name" value="Corepressor-Demethylase"/>
</dbReference>
<evidence type="ECO:0000256" key="7">
    <source>
        <dbReference type="ARBA" id="ARBA00023002"/>
    </source>
</evidence>
<dbReference type="GO" id="GO:0031490">
    <property type="term" value="F:chromatin DNA binding"/>
    <property type="evidence" value="ECO:0007669"/>
    <property type="project" value="TreeGrafter"/>
</dbReference>
<evidence type="ECO:0000256" key="5">
    <source>
        <dbReference type="ARBA" id="ARBA00022853"/>
    </source>
</evidence>
<dbReference type="GO" id="GO:0000978">
    <property type="term" value="F:RNA polymerase II cis-regulatory region sequence-specific DNA binding"/>
    <property type="evidence" value="ECO:0007669"/>
    <property type="project" value="TreeGrafter"/>
</dbReference>
<evidence type="ECO:0000313" key="13">
    <source>
        <dbReference type="Proteomes" id="UP000494206"/>
    </source>
</evidence>
<protein>
    <recommendedName>
        <fullName evidence="11">JmjC domain-containing protein</fullName>
    </recommendedName>
</protein>
<organism evidence="12 13">
    <name type="scientific">Caenorhabditis bovis</name>
    <dbReference type="NCBI Taxonomy" id="2654633"/>
    <lineage>
        <taxon>Eukaryota</taxon>
        <taxon>Metazoa</taxon>
        <taxon>Ecdysozoa</taxon>
        <taxon>Nematoda</taxon>
        <taxon>Chromadorea</taxon>
        <taxon>Rhabditida</taxon>
        <taxon>Rhabditina</taxon>
        <taxon>Rhabditomorpha</taxon>
        <taxon>Rhabditoidea</taxon>
        <taxon>Rhabditidae</taxon>
        <taxon>Peloderinae</taxon>
        <taxon>Caenorhabditis</taxon>
    </lineage>
</organism>
<keyword evidence="9" id="KW-0539">Nucleus</keyword>
<keyword evidence="7" id="KW-0560">Oxidoreductase</keyword>
<dbReference type="InterPro" id="IPR046941">
    <property type="entry name" value="KDM6_GATAL_sf"/>
</dbReference>
<dbReference type="Gene3D" id="2.10.110.20">
    <property type="match status" value="1"/>
</dbReference>
<feature type="domain" description="JmjC" evidence="11">
    <location>
        <begin position="326"/>
        <end position="489"/>
    </location>
</feature>
<dbReference type="SUPFAM" id="SSF51197">
    <property type="entry name" value="Clavaminate synthase-like"/>
    <property type="match status" value="1"/>
</dbReference>
<evidence type="ECO:0000256" key="3">
    <source>
        <dbReference type="ARBA" id="ARBA00022723"/>
    </source>
</evidence>
<dbReference type="Pfam" id="PF02373">
    <property type="entry name" value="JmjC"/>
    <property type="match status" value="1"/>
</dbReference>
<comment type="similarity">
    <text evidence="10">Belongs to the UTX family.</text>
</comment>
<comment type="caution">
    <text evidence="12">The sequence shown here is derived from an EMBL/GenBank/DDBJ whole genome shotgun (WGS) entry which is preliminary data.</text>
</comment>
<evidence type="ECO:0000256" key="2">
    <source>
        <dbReference type="ARBA" id="ARBA00004123"/>
    </source>
</evidence>
<evidence type="ECO:0000256" key="10">
    <source>
        <dbReference type="ARBA" id="ARBA00034483"/>
    </source>
</evidence>
<dbReference type="InterPro" id="IPR003347">
    <property type="entry name" value="JmjC_dom"/>
</dbReference>